<dbReference type="InterPro" id="IPR036936">
    <property type="entry name" value="CRIB_dom_sf"/>
</dbReference>
<protein>
    <recommendedName>
        <fullName evidence="2">CRIB domain-containing protein</fullName>
    </recommendedName>
</protein>
<reference evidence="3 4" key="1">
    <citation type="journal article" date="2015" name="Genome Biol. Evol.">
        <title>Phylogenomic analyses indicate that early fungi evolved digesting cell walls of algal ancestors of land plants.</title>
        <authorList>
            <person name="Chang Y."/>
            <person name="Wang S."/>
            <person name="Sekimoto S."/>
            <person name="Aerts A.L."/>
            <person name="Choi C."/>
            <person name="Clum A."/>
            <person name="LaButti K.M."/>
            <person name="Lindquist E.A."/>
            <person name="Yee Ngan C."/>
            <person name="Ohm R.A."/>
            <person name="Salamov A.A."/>
            <person name="Grigoriev I.V."/>
            <person name="Spatafora J.W."/>
            <person name="Berbee M.L."/>
        </authorList>
    </citation>
    <scope>NUCLEOTIDE SEQUENCE [LARGE SCALE GENOMIC DNA]</scope>
    <source>
        <strain evidence="3 4">NRRL 28638</strain>
    </source>
</reference>
<dbReference type="PROSITE" id="PS50108">
    <property type="entry name" value="CRIB"/>
    <property type="match status" value="1"/>
</dbReference>
<evidence type="ECO:0000259" key="2">
    <source>
        <dbReference type="PROSITE" id="PS50108"/>
    </source>
</evidence>
<evidence type="ECO:0000313" key="3">
    <source>
        <dbReference type="EMBL" id="KXN69626.1"/>
    </source>
</evidence>
<accession>A0A137P3N4</accession>
<proteinExistence type="predicted"/>
<feature type="domain" description="CRIB" evidence="2">
    <location>
        <begin position="27"/>
        <end position="40"/>
    </location>
</feature>
<gene>
    <name evidence="3" type="ORF">CONCODRAFT_79228</name>
</gene>
<name>A0A137P3N4_CONC2</name>
<dbReference type="Proteomes" id="UP000070444">
    <property type="component" value="Unassembled WGS sequence"/>
</dbReference>
<dbReference type="AlphaFoldDB" id="A0A137P3N4"/>
<dbReference type="Gene3D" id="3.90.810.10">
    <property type="entry name" value="CRIB domain"/>
    <property type="match status" value="1"/>
</dbReference>
<sequence length="238" mass="26247">MGSAFSACLGAEEETNPKYKRVNKNLIGNPTNFEHRSHFGNENLSNNDYKADMAKIKMATLSKSFDPTLLDNPTSVIQNAIPIEQAQAQLFSRLQEFKRDTMKNYQVQESTVSPPNQQPAPITPPVLPPLESQNPLTEFGPIEAELSATGINPNSIENSEFFKQPLNQSVNHQKSETEEIANETLLPLEAEQYDTALFSNSEAQPSDVFDTVLSDISPNSADANSQENSKPLPSPPKN</sequence>
<dbReference type="OrthoDB" id="5559822at2759"/>
<organism evidence="3 4">
    <name type="scientific">Conidiobolus coronatus (strain ATCC 28846 / CBS 209.66 / NRRL 28638)</name>
    <name type="common">Delacroixia coronata</name>
    <dbReference type="NCBI Taxonomy" id="796925"/>
    <lineage>
        <taxon>Eukaryota</taxon>
        <taxon>Fungi</taxon>
        <taxon>Fungi incertae sedis</taxon>
        <taxon>Zoopagomycota</taxon>
        <taxon>Entomophthoromycotina</taxon>
        <taxon>Entomophthoromycetes</taxon>
        <taxon>Entomophthorales</taxon>
        <taxon>Ancylistaceae</taxon>
        <taxon>Conidiobolus</taxon>
    </lineage>
</organism>
<feature type="compositionally biased region" description="Polar residues" evidence="1">
    <location>
        <begin position="214"/>
        <end position="231"/>
    </location>
</feature>
<dbReference type="InterPro" id="IPR000095">
    <property type="entry name" value="CRIB_dom"/>
</dbReference>
<keyword evidence="4" id="KW-1185">Reference proteome</keyword>
<evidence type="ECO:0000313" key="4">
    <source>
        <dbReference type="Proteomes" id="UP000070444"/>
    </source>
</evidence>
<evidence type="ECO:0000256" key="1">
    <source>
        <dbReference type="SAM" id="MobiDB-lite"/>
    </source>
</evidence>
<feature type="region of interest" description="Disordered" evidence="1">
    <location>
        <begin position="198"/>
        <end position="238"/>
    </location>
</feature>
<dbReference type="EMBL" id="KQ964528">
    <property type="protein sequence ID" value="KXN69626.1"/>
    <property type="molecule type" value="Genomic_DNA"/>
</dbReference>